<protein>
    <recommendedName>
        <fullName evidence="3">DUF4393 domain-containing protein</fullName>
    </recommendedName>
</protein>
<dbReference type="RefSeq" id="WP_008937630.1">
    <property type="nucleotide sequence ID" value="NZ_APAT01000006.1"/>
</dbReference>
<name>M7CVE0_9GAMM</name>
<proteinExistence type="predicted"/>
<dbReference type="InterPro" id="IPR025506">
    <property type="entry name" value="Abi_alpha"/>
</dbReference>
<dbReference type="OrthoDB" id="7301451at2"/>
<dbReference type="Proteomes" id="UP000011960">
    <property type="component" value="Unassembled WGS sequence"/>
</dbReference>
<dbReference type="Pfam" id="PF14337">
    <property type="entry name" value="Abi_alpha"/>
    <property type="match status" value="1"/>
</dbReference>
<dbReference type="AlphaFoldDB" id="M7CVE0"/>
<evidence type="ECO:0000313" key="1">
    <source>
        <dbReference type="EMBL" id="EMP57099.1"/>
    </source>
</evidence>
<gene>
    <name evidence="1" type="ORF">MSNKSG1_02349</name>
</gene>
<dbReference type="eggNOG" id="ENOG50334JC">
    <property type="taxonomic scope" value="Bacteria"/>
</dbReference>
<organism evidence="1 2">
    <name type="scientific">Marinobacter santoriniensis NKSG1</name>
    <dbReference type="NCBI Taxonomy" id="1288826"/>
    <lineage>
        <taxon>Bacteria</taxon>
        <taxon>Pseudomonadati</taxon>
        <taxon>Pseudomonadota</taxon>
        <taxon>Gammaproteobacteria</taxon>
        <taxon>Pseudomonadales</taxon>
        <taxon>Marinobacteraceae</taxon>
        <taxon>Marinobacter</taxon>
    </lineage>
</organism>
<evidence type="ECO:0000313" key="2">
    <source>
        <dbReference type="Proteomes" id="UP000011960"/>
    </source>
</evidence>
<reference evidence="1 2" key="1">
    <citation type="journal article" date="2013" name="Genome Announc.">
        <title>Genome Sequence of Hydrothermal Arsenic-Respiring Bacterium Marinobacter santoriniensis NKSG1T.</title>
        <authorList>
            <person name="Handley K.M."/>
            <person name="Upton M."/>
            <person name="Beatson S.A."/>
            <person name="Hery M."/>
            <person name="Lloyd J.R."/>
        </authorList>
    </citation>
    <scope>NUCLEOTIDE SEQUENCE [LARGE SCALE GENOMIC DNA]</scope>
    <source>
        <strain evidence="1 2">NKSG1</strain>
    </source>
</reference>
<dbReference type="EMBL" id="APAT01000006">
    <property type="protein sequence ID" value="EMP57099.1"/>
    <property type="molecule type" value="Genomic_DNA"/>
</dbReference>
<keyword evidence="2" id="KW-1185">Reference proteome</keyword>
<evidence type="ECO:0008006" key="3">
    <source>
        <dbReference type="Google" id="ProtNLM"/>
    </source>
</evidence>
<sequence length="237" mass="25921">MSEEAKAVQEVAKTTNTAIHAAEKMGKFIATIAGVPMATALGIVDDKLRYIRWERQLKLIDKANAKLAQRGLYRPTRALPLQFAMPLVEAAALEEDDYLQDLWATVLANAADETVEIQLRRAFISILEDMTSLDVQILKVIGAASQNSLYGLSALDRGFYLGYLPERAAGLDDFQKEIPAPKKEVRIAVGNLQRLNVLSTSQTVDGVSDSNHVRITALGEELLRMCSSHGEAEHGGS</sequence>
<accession>M7CVE0</accession>
<comment type="caution">
    <text evidence="1">The sequence shown here is derived from an EMBL/GenBank/DDBJ whole genome shotgun (WGS) entry which is preliminary data.</text>
</comment>